<dbReference type="Gene3D" id="1.10.340.70">
    <property type="match status" value="1"/>
</dbReference>
<dbReference type="GO" id="GO:0003887">
    <property type="term" value="F:DNA-directed DNA polymerase activity"/>
    <property type="evidence" value="ECO:0007669"/>
    <property type="project" value="UniProtKB-KW"/>
</dbReference>
<keyword evidence="13" id="KW-0238">DNA-binding</keyword>
<dbReference type="PROSITE" id="PS50878">
    <property type="entry name" value="RT_POL"/>
    <property type="match status" value="1"/>
</dbReference>
<dbReference type="SUPFAM" id="SSF53098">
    <property type="entry name" value="Ribonuclease H-like"/>
    <property type="match status" value="1"/>
</dbReference>
<dbReference type="InterPro" id="IPR000477">
    <property type="entry name" value="RT_dom"/>
</dbReference>
<dbReference type="AlphaFoldDB" id="A0A5B6UUE4"/>
<keyword evidence="10" id="KW-0229">DNA integration</keyword>
<evidence type="ECO:0000256" key="14">
    <source>
        <dbReference type="ARBA" id="ARBA00023172"/>
    </source>
</evidence>
<dbReference type="SUPFAM" id="SSF56672">
    <property type="entry name" value="DNA/RNA polymerases"/>
    <property type="match status" value="1"/>
</dbReference>
<feature type="domain" description="Integrase catalytic" evidence="16">
    <location>
        <begin position="537"/>
        <end position="704"/>
    </location>
</feature>
<evidence type="ECO:0000256" key="6">
    <source>
        <dbReference type="ARBA" id="ARBA00022750"/>
    </source>
</evidence>
<dbReference type="InterPro" id="IPR012337">
    <property type="entry name" value="RNaseH-like_sf"/>
</dbReference>
<comment type="caution">
    <text evidence="17">The sequence shown here is derived from an EMBL/GenBank/DDBJ whole genome shotgun (WGS) entry which is preliminary data.</text>
</comment>
<keyword evidence="12" id="KW-0239">DNA-directed DNA polymerase</keyword>
<keyword evidence="14" id="KW-0233">DNA recombination</keyword>
<evidence type="ECO:0000256" key="10">
    <source>
        <dbReference type="ARBA" id="ARBA00022908"/>
    </source>
</evidence>
<dbReference type="Proteomes" id="UP000325315">
    <property type="component" value="Unassembled WGS sequence"/>
</dbReference>
<keyword evidence="8" id="KW-0378">Hydrolase</keyword>
<dbReference type="Pfam" id="PF17921">
    <property type="entry name" value="Integrase_H2C2"/>
    <property type="match status" value="1"/>
</dbReference>
<dbReference type="CDD" id="cd01647">
    <property type="entry name" value="RT_LTR"/>
    <property type="match status" value="1"/>
</dbReference>
<organism evidence="17 18">
    <name type="scientific">Gossypium australe</name>
    <dbReference type="NCBI Taxonomy" id="47621"/>
    <lineage>
        <taxon>Eukaryota</taxon>
        <taxon>Viridiplantae</taxon>
        <taxon>Streptophyta</taxon>
        <taxon>Embryophyta</taxon>
        <taxon>Tracheophyta</taxon>
        <taxon>Spermatophyta</taxon>
        <taxon>Magnoliopsida</taxon>
        <taxon>eudicotyledons</taxon>
        <taxon>Gunneridae</taxon>
        <taxon>Pentapetalae</taxon>
        <taxon>rosids</taxon>
        <taxon>malvids</taxon>
        <taxon>Malvales</taxon>
        <taxon>Malvaceae</taxon>
        <taxon>Malvoideae</taxon>
        <taxon>Gossypium</taxon>
    </lineage>
</organism>
<dbReference type="Pfam" id="PF00078">
    <property type="entry name" value="RVT_1"/>
    <property type="match status" value="1"/>
</dbReference>
<evidence type="ECO:0000256" key="4">
    <source>
        <dbReference type="ARBA" id="ARBA00022722"/>
    </source>
</evidence>
<dbReference type="InterPro" id="IPR050951">
    <property type="entry name" value="Retrovirus_Pol_polyprotein"/>
</dbReference>
<gene>
    <name evidence="17" type="ORF">EPI10_028262</name>
</gene>
<dbReference type="EMBL" id="SMMG02000009">
    <property type="protein sequence ID" value="KAA3461710.1"/>
    <property type="molecule type" value="Genomic_DNA"/>
</dbReference>
<keyword evidence="9" id="KW-0460">Magnesium</keyword>
<dbReference type="Gene3D" id="3.30.420.10">
    <property type="entry name" value="Ribonuclease H-like superfamily/Ribonuclease H"/>
    <property type="match status" value="1"/>
</dbReference>
<dbReference type="InterPro" id="IPR043128">
    <property type="entry name" value="Rev_trsase/Diguanyl_cyclase"/>
</dbReference>
<keyword evidence="3" id="KW-0548">Nucleotidyltransferase</keyword>
<dbReference type="InterPro" id="IPR043502">
    <property type="entry name" value="DNA/RNA_pol_sf"/>
</dbReference>
<dbReference type="PANTHER" id="PTHR37984:SF5">
    <property type="entry name" value="PROTEIN NYNRIN-LIKE"/>
    <property type="match status" value="1"/>
</dbReference>
<evidence type="ECO:0000259" key="15">
    <source>
        <dbReference type="PROSITE" id="PS50878"/>
    </source>
</evidence>
<evidence type="ECO:0000256" key="12">
    <source>
        <dbReference type="ARBA" id="ARBA00022932"/>
    </source>
</evidence>
<dbReference type="InterPro" id="IPR036397">
    <property type="entry name" value="RNaseH_sf"/>
</dbReference>
<evidence type="ECO:0000256" key="5">
    <source>
        <dbReference type="ARBA" id="ARBA00022723"/>
    </source>
</evidence>
<dbReference type="InterPro" id="IPR056924">
    <property type="entry name" value="SH3_Tf2-1"/>
</dbReference>
<proteinExistence type="predicted"/>
<keyword evidence="18" id="KW-1185">Reference proteome</keyword>
<feature type="domain" description="Reverse transcriptase" evidence="15">
    <location>
        <begin position="130"/>
        <end position="329"/>
    </location>
</feature>
<keyword evidence="6" id="KW-0064">Aspartyl protease</keyword>
<dbReference type="GO" id="GO:0006310">
    <property type="term" value="P:DNA recombination"/>
    <property type="evidence" value="ECO:0007669"/>
    <property type="project" value="UniProtKB-KW"/>
</dbReference>
<evidence type="ECO:0000256" key="2">
    <source>
        <dbReference type="ARBA" id="ARBA00022679"/>
    </source>
</evidence>
<dbReference type="InterPro" id="IPR041588">
    <property type="entry name" value="Integrase_H2C2"/>
</dbReference>
<reference evidence="18" key="1">
    <citation type="journal article" date="2019" name="Plant Biotechnol. J.">
        <title>Genome sequencing of the Australian wild diploid species Gossypium australe highlights disease resistance and delayed gland morphogenesis.</title>
        <authorList>
            <person name="Cai Y."/>
            <person name="Cai X."/>
            <person name="Wang Q."/>
            <person name="Wang P."/>
            <person name="Zhang Y."/>
            <person name="Cai C."/>
            <person name="Xu Y."/>
            <person name="Wang K."/>
            <person name="Zhou Z."/>
            <person name="Wang C."/>
            <person name="Geng S."/>
            <person name="Li B."/>
            <person name="Dong Q."/>
            <person name="Hou Y."/>
            <person name="Wang H."/>
            <person name="Ai P."/>
            <person name="Liu Z."/>
            <person name="Yi F."/>
            <person name="Sun M."/>
            <person name="An G."/>
            <person name="Cheng J."/>
            <person name="Zhang Y."/>
            <person name="Shi Q."/>
            <person name="Xie Y."/>
            <person name="Shi X."/>
            <person name="Chang Y."/>
            <person name="Huang F."/>
            <person name="Chen Y."/>
            <person name="Hong S."/>
            <person name="Mi L."/>
            <person name="Sun Q."/>
            <person name="Zhang L."/>
            <person name="Zhou B."/>
            <person name="Peng R."/>
            <person name="Zhang X."/>
            <person name="Liu F."/>
        </authorList>
    </citation>
    <scope>NUCLEOTIDE SEQUENCE [LARGE SCALE GENOMIC DNA]</scope>
    <source>
        <strain evidence="18">cv. PA1801</strain>
    </source>
</reference>
<evidence type="ECO:0000256" key="9">
    <source>
        <dbReference type="ARBA" id="ARBA00022842"/>
    </source>
</evidence>
<evidence type="ECO:0000313" key="17">
    <source>
        <dbReference type="EMBL" id="KAA3461710.1"/>
    </source>
</evidence>
<keyword evidence="1" id="KW-0645">Protease</keyword>
<evidence type="ECO:0000259" key="16">
    <source>
        <dbReference type="PROSITE" id="PS50994"/>
    </source>
</evidence>
<dbReference type="CDD" id="cd09274">
    <property type="entry name" value="RNase_HI_RT_Ty3"/>
    <property type="match status" value="1"/>
</dbReference>
<name>A0A5B6UUE4_9ROSI</name>
<evidence type="ECO:0000256" key="8">
    <source>
        <dbReference type="ARBA" id="ARBA00022801"/>
    </source>
</evidence>
<dbReference type="GO" id="GO:0003677">
    <property type="term" value="F:DNA binding"/>
    <property type="evidence" value="ECO:0007669"/>
    <property type="project" value="UniProtKB-KW"/>
</dbReference>
<dbReference type="Gene3D" id="3.10.10.10">
    <property type="entry name" value="HIV Type 1 Reverse Transcriptase, subunit A, domain 1"/>
    <property type="match status" value="1"/>
</dbReference>
<evidence type="ECO:0000256" key="3">
    <source>
        <dbReference type="ARBA" id="ARBA00022695"/>
    </source>
</evidence>
<dbReference type="GO" id="GO:0006508">
    <property type="term" value="P:proteolysis"/>
    <property type="evidence" value="ECO:0007669"/>
    <property type="project" value="UniProtKB-KW"/>
</dbReference>
<dbReference type="Gene3D" id="3.30.70.270">
    <property type="match status" value="1"/>
</dbReference>
<dbReference type="GO" id="GO:0046872">
    <property type="term" value="F:metal ion binding"/>
    <property type="evidence" value="ECO:0007669"/>
    <property type="project" value="UniProtKB-KW"/>
</dbReference>
<evidence type="ECO:0000256" key="11">
    <source>
        <dbReference type="ARBA" id="ARBA00022918"/>
    </source>
</evidence>
<evidence type="ECO:0000256" key="7">
    <source>
        <dbReference type="ARBA" id="ARBA00022759"/>
    </source>
</evidence>
<dbReference type="InterPro" id="IPR001584">
    <property type="entry name" value="Integrase_cat-core"/>
</dbReference>
<keyword evidence="7" id="KW-0255">Endonuclease</keyword>
<evidence type="ECO:0000313" key="18">
    <source>
        <dbReference type="Proteomes" id="UP000325315"/>
    </source>
</evidence>
<dbReference type="InterPro" id="IPR041373">
    <property type="entry name" value="RT_RNaseH"/>
</dbReference>
<dbReference type="GO" id="GO:0015074">
    <property type="term" value="P:DNA integration"/>
    <property type="evidence" value="ECO:0007669"/>
    <property type="project" value="UniProtKB-KW"/>
</dbReference>
<keyword evidence="4" id="KW-0540">Nuclease</keyword>
<accession>A0A5B6UUE4</accession>
<dbReference type="PROSITE" id="PS50994">
    <property type="entry name" value="INTEGRASE"/>
    <property type="match status" value="1"/>
</dbReference>
<keyword evidence="11" id="KW-0695">RNA-directed DNA polymerase</keyword>
<keyword evidence="5" id="KW-0479">Metal-binding</keyword>
<evidence type="ECO:0000256" key="1">
    <source>
        <dbReference type="ARBA" id="ARBA00022670"/>
    </source>
</evidence>
<dbReference type="Pfam" id="PF24626">
    <property type="entry name" value="SH3_Tf2-1"/>
    <property type="match status" value="1"/>
</dbReference>
<keyword evidence="2" id="KW-0808">Transferase</keyword>
<sequence>MEHDGSLLEERKIIELKCQNGEILRIESDDSSELPTMISSMSTQSCMRKGCEAYLAYVLDSKVFESNMESVPVVYEYPDVFPEELPGLPPIREVEFGIELVPRTILILIALYKMALIELKELKAQLQELADRGHARLSFLPWGAPVLFVKKKDGTMKMCIDYRKLIKVTIKNKYPLLQIDDLFDQLKGVTVFSKIDLRSSYYQLQVKDSDVLKIAFRMRYGHYEFLVMPFGLTNAPAVFMDLMNQIFKPYLDRFIVVFIDDILIYSRDESEHTEHLRIVLQALRDIKLFATFNKCEFLLQEKPPRNVSEVRSFLVLASYYRRFVKGFSMIATLMTRLLQKDVNDVSLNGLGCVLMQEGKVIAYASRQLKPHEKNYSTHDLELAAIAFALKIWRHHLYGEKCHIFTDHKSLKWLELLKDYELVIDYHPGKANVVVDALSRKSLFALRAMNTQFTLSDDEYQIGSDDCLMFRDRICVSKNPELIQKILHEAHSGCLSVHPGSTKMYNDLKKSYWWSGMKRDISEFDRSQVKVKHQVRSGLLEPVMISEWKWDRVTMDFVSRLPLTTKKKDAIWVVVDRLTKSAHFIPVRTDYSLDRLAELYIPEIVRLYGVPVSIILGTDPRFTSRFWKKLQETLGTKLNFSTAIHLQTDGQSERVIQMLEDMLRCCVLKFKGNWEKYLPLVEFAYNNSFQMSIKMAPYEALYGHIELQIGDKVFLKVSPWKKIVRFGRKGQLSLHFIGSYEIIERIWPMAYQLALPI</sequence>
<dbReference type="GO" id="GO:0003964">
    <property type="term" value="F:RNA-directed DNA polymerase activity"/>
    <property type="evidence" value="ECO:0007669"/>
    <property type="project" value="UniProtKB-KW"/>
</dbReference>
<dbReference type="Pfam" id="PF17917">
    <property type="entry name" value="RT_RNaseH"/>
    <property type="match status" value="1"/>
</dbReference>
<protein>
    <submittedName>
        <fullName evidence="17">DNA/RNA polymerases superfamily protein</fullName>
    </submittedName>
</protein>
<evidence type="ECO:0000256" key="13">
    <source>
        <dbReference type="ARBA" id="ARBA00023125"/>
    </source>
</evidence>
<dbReference type="OrthoDB" id="1938712at2759"/>
<dbReference type="GO" id="GO:0004519">
    <property type="term" value="F:endonuclease activity"/>
    <property type="evidence" value="ECO:0007669"/>
    <property type="project" value="UniProtKB-KW"/>
</dbReference>
<dbReference type="PANTHER" id="PTHR37984">
    <property type="entry name" value="PROTEIN CBG26694"/>
    <property type="match status" value="1"/>
</dbReference>
<dbReference type="GO" id="GO:0004190">
    <property type="term" value="F:aspartic-type endopeptidase activity"/>
    <property type="evidence" value="ECO:0007669"/>
    <property type="project" value="UniProtKB-KW"/>
</dbReference>